<feature type="compositionally biased region" description="Basic and acidic residues" evidence="1">
    <location>
        <begin position="79"/>
        <end position="92"/>
    </location>
</feature>
<protein>
    <recommendedName>
        <fullName evidence="5">Encoded protein</fullName>
    </recommendedName>
</protein>
<feature type="chain" id="PRO_5042136592" description="Encoded protein" evidence="2">
    <location>
        <begin position="29"/>
        <end position="92"/>
    </location>
</feature>
<evidence type="ECO:0000256" key="2">
    <source>
        <dbReference type="SAM" id="SignalP"/>
    </source>
</evidence>
<feature type="region of interest" description="Disordered" evidence="1">
    <location>
        <begin position="41"/>
        <end position="92"/>
    </location>
</feature>
<accession>A0AAD6NWK3</accession>
<evidence type="ECO:0008006" key="5">
    <source>
        <dbReference type="Google" id="ProtNLM"/>
    </source>
</evidence>
<keyword evidence="4" id="KW-1185">Reference proteome</keyword>
<evidence type="ECO:0000313" key="3">
    <source>
        <dbReference type="EMBL" id="KAJ6407411.1"/>
    </source>
</evidence>
<feature type="signal peptide" evidence="2">
    <location>
        <begin position="1"/>
        <end position="28"/>
    </location>
</feature>
<gene>
    <name evidence="3" type="ORF">OIU84_010831</name>
</gene>
<comment type="caution">
    <text evidence="3">The sequence shown here is derived from an EMBL/GenBank/DDBJ whole genome shotgun (WGS) entry which is preliminary data.</text>
</comment>
<dbReference type="EMBL" id="JAPFFJ010000016">
    <property type="protein sequence ID" value="KAJ6407411.1"/>
    <property type="molecule type" value="Genomic_DNA"/>
</dbReference>
<dbReference type="Proteomes" id="UP001162972">
    <property type="component" value="Chromosome 6"/>
</dbReference>
<name>A0AAD6NWK3_9ROSI</name>
<evidence type="ECO:0000256" key="1">
    <source>
        <dbReference type="SAM" id="MobiDB-lite"/>
    </source>
</evidence>
<proteinExistence type="predicted"/>
<dbReference type="AlphaFoldDB" id="A0AAD6NWK3"/>
<sequence>MELKYSIATTFLLCLLLVTPYNISRVVGSDAADSEVYGIDYRGPETHSSVVPPPAGHSRDRPWIHQDSVKTSHKPQGSRGDDRVEQANEIHG</sequence>
<evidence type="ECO:0000313" key="4">
    <source>
        <dbReference type="Proteomes" id="UP001162972"/>
    </source>
</evidence>
<organism evidence="3 4">
    <name type="scientific">Salix udensis</name>
    <dbReference type="NCBI Taxonomy" id="889485"/>
    <lineage>
        <taxon>Eukaryota</taxon>
        <taxon>Viridiplantae</taxon>
        <taxon>Streptophyta</taxon>
        <taxon>Embryophyta</taxon>
        <taxon>Tracheophyta</taxon>
        <taxon>Spermatophyta</taxon>
        <taxon>Magnoliopsida</taxon>
        <taxon>eudicotyledons</taxon>
        <taxon>Gunneridae</taxon>
        <taxon>Pentapetalae</taxon>
        <taxon>rosids</taxon>
        <taxon>fabids</taxon>
        <taxon>Malpighiales</taxon>
        <taxon>Salicaceae</taxon>
        <taxon>Saliceae</taxon>
        <taxon>Salix</taxon>
    </lineage>
</organism>
<reference evidence="3 4" key="1">
    <citation type="journal article" date="2023" name="Int. J. Mol. Sci.">
        <title>De Novo Assembly and Annotation of 11 Diverse Shrub Willow (Salix) Genomes Reveals Novel Gene Organization in Sex-Linked Regions.</title>
        <authorList>
            <person name="Hyden B."/>
            <person name="Feng K."/>
            <person name="Yates T.B."/>
            <person name="Jawdy S."/>
            <person name="Cereghino C."/>
            <person name="Smart L.B."/>
            <person name="Muchero W."/>
        </authorList>
    </citation>
    <scope>NUCLEOTIDE SEQUENCE [LARGE SCALE GENOMIC DNA]</scope>
    <source>
        <tissue evidence="3">Shoot tip</tissue>
    </source>
</reference>
<keyword evidence="2" id="KW-0732">Signal</keyword>
<feature type="compositionally biased region" description="Basic and acidic residues" evidence="1">
    <location>
        <begin position="57"/>
        <end position="70"/>
    </location>
</feature>